<dbReference type="SUPFAM" id="SSF56214">
    <property type="entry name" value="4'-phosphopantetheinyl transferase"/>
    <property type="match status" value="1"/>
</dbReference>
<comment type="similarity">
    <text evidence="3">Belongs to the P-Pant transferase superfamily. EntD family.</text>
</comment>
<evidence type="ECO:0000313" key="14">
    <source>
        <dbReference type="EMBL" id="NPU69817.1"/>
    </source>
</evidence>
<comment type="caution">
    <text evidence="14">The sequence shown here is derived from an EMBL/GenBank/DDBJ whole genome shotgun (WGS) entry which is preliminary data.</text>
</comment>
<evidence type="ECO:0000256" key="7">
    <source>
        <dbReference type="ARBA" id="ARBA00023191"/>
    </source>
</evidence>
<dbReference type="InterPro" id="IPR008278">
    <property type="entry name" value="4-PPantetheinyl_Trfase_dom"/>
</dbReference>
<reference evidence="14" key="1">
    <citation type="submission" date="2020-05" db="EMBL/GenBank/DDBJ databases">
        <title>Nod-independent and nitrogen-fixing Bradyrhizobium aeschynomene sp. nov. isolated from nodules of Aeschynomene indica.</title>
        <authorList>
            <person name="Zhang Z."/>
        </authorList>
    </citation>
    <scope>NUCLEOTIDE SEQUENCE</scope>
    <source>
        <strain evidence="14">83012</strain>
    </source>
</reference>
<comment type="catalytic activity">
    <reaction evidence="11">
        <text>apo-[peptidyl-carrier protein] + CoA = holo-[peptidyl-carrier protein] + adenosine 3',5'-bisphosphate + H(+)</text>
        <dbReference type="Rhea" id="RHEA:46228"/>
        <dbReference type="Rhea" id="RHEA-COMP:11479"/>
        <dbReference type="Rhea" id="RHEA-COMP:11480"/>
        <dbReference type="ChEBI" id="CHEBI:15378"/>
        <dbReference type="ChEBI" id="CHEBI:29999"/>
        <dbReference type="ChEBI" id="CHEBI:57287"/>
        <dbReference type="ChEBI" id="CHEBI:58343"/>
        <dbReference type="ChEBI" id="CHEBI:64479"/>
    </reaction>
</comment>
<dbReference type="PANTHER" id="PTHR38096:SF1">
    <property type="entry name" value="ENTEROBACTIN SYNTHASE COMPONENT D"/>
    <property type="match status" value="1"/>
</dbReference>
<comment type="subunit">
    <text evidence="4">EntB, EntD, EntE, and EntF form a multienzyme complex called enterobactin synthase.</text>
</comment>
<dbReference type="InterPro" id="IPR003542">
    <property type="entry name" value="Enbac_synth_compD-like"/>
</dbReference>
<dbReference type="PRINTS" id="PR01399">
    <property type="entry name" value="ENTSNTHTASED"/>
</dbReference>
<evidence type="ECO:0000256" key="2">
    <source>
        <dbReference type="ARBA" id="ARBA00004993"/>
    </source>
</evidence>
<feature type="domain" description="4'-phosphopantetheinyl transferase" evidence="12">
    <location>
        <begin position="103"/>
        <end position="195"/>
    </location>
</feature>
<dbReference type="Pfam" id="PF17837">
    <property type="entry name" value="4PPT_N"/>
    <property type="match status" value="1"/>
</dbReference>
<name>A0ABX2CR57_9BRAD</name>
<keyword evidence="15" id="KW-1185">Reference proteome</keyword>
<dbReference type="InterPro" id="IPR041354">
    <property type="entry name" value="4PPT_N"/>
</dbReference>
<dbReference type="RefSeq" id="WP_172115254.1">
    <property type="nucleotide sequence ID" value="NZ_JABFDM010000008.1"/>
</dbReference>
<organism evidence="14 15">
    <name type="scientific">Bradyrhizobium aeschynomenes</name>
    <dbReference type="NCBI Taxonomy" id="2734909"/>
    <lineage>
        <taxon>Bacteria</taxon>
        <taxon>Pseudomonadati</taxon>
        <taxon>Pseudomonadota</taxon>
        <taxon>Alphaproteobacteria</taxon>
        <taxon>Hyphomicrobiales</taxon>
        <taxon>Nitrobacteraceae</taxon>
        <taxon>Bradyrhizobium</taxon>
    </lineage>
</organism>
<evidence type="ECO:0000256" key="4">
    <source>
        <dbReference type="ARBA" id="ARBA00011503"/>
    </source>
</evidence>
<dbReference type="GO" id="GO:0016740">
    <property type="term" value="F:transferase activity"/>
    <property type="evidence" value="ECO:0007669"/>
    <property type="project" value="UniProtKB-KW"/>
</dbReference>
<dbReference type="Gene3D" id="3.90.470.20">
    <property type="entry name" value="4'-phosphopantetheinyl transferase domain"/>
    <property type="match status" value="1"/>
</dbReference>
<evidence type="ECO:0000256" key="11">
    <source>
        <dbReference type="ARBA" id="ARBA00049191"/>
    </source>
</evidence>
<comment type="pathway">
    <text evidence="2">Siderophore biosynthesis; enterobactin biosynthesis.</text>
</comment>
<evidence type="ECO:0000256" key="8">
    <source>
        <dbReference type="ARBA" id="ARBA00029894"/>
    </source>
</evidence>
<comment type="catalytic activity">
    <reaction evidence="10">
        <text>apo-[aryl-carrier protein] + CoA = holo-[aryl-carrier protein] + adenosine 3',5'-bisphosphate + H(+)</text>
        <dbReference type="Rhea" id="RHEA:48404"/>
        <dbReference type="Rhea" id="RHEA-COMP:15903"/>
        <dbReference type="Rhea" id="RHEA-COMP:17557"/>
        <dbReference type="ChEBI" id="CHEBI:15378"/>
        <dbReference type="ChEBI" id="CHEBI:29999"/>
        <dbReference type="ChEBI" id="CHEBI:57287"/>
        <dbReference type="ChEBI" id="CHEBI:58343"/>
        <dbReference type="ChEBI" id="CHEBI:64479"/>
    </reaction>
</comment>
<sequence>MTAIADLFSGPVGVETSALSTADGELFPEERAFIQAAVPKRRAEFATARILARRSLAAFGVPPGPLVPGPDRAPVWPSGFTGSISHCANYCAVVVARRRDVTSLGLDVEDVRELDASLQDLVLTPAERQWIAAQPWAIRPVLPILIFSAKEAYYKCQYPITRGFLDFQDVELGIEWASGTFAARVLKTGWPAAVARLSGRFVVDQDRVACGVALMPR</sequence>
<evidence type="ECO:0000259" key="12">
    <source>
        <dbReference type="Pfam" id="PF01648"/>
    </source>
</evidence>
<evidence type="ECO:0000313" key="15">
    <source>
        <dbReference type="Proteomes" id="UP000886476"/>
    </source>
</evidence>
<evidence type="ECO:0000256" key="5">
    <source>
        <dbReference type="ARBA" id="ARBA00019087"/>
    </source>
</evidence>
<evidence type="ECO:0000256" key="1">
    <source>
        <dbReference type="ARBA" id="ARBA00003937"/>
    </source>
</evidence>
<evidence type="ECO:0000256" key="10">
    <source>
        <dbReference type="ARBA" id="ARBA00049176"/>
    </source>
</evidence>
<evidence type="ECO:0000256" key="6">
    <source>
        <dbReference type="ARBA" id="ARBA00022679"/>
    </source>
</evidence>
<dbReference type="EMBL" id="JABFDN010000024">
    <property type="protein sequence ID" value="NPU69817.1"/>
    <property type="molecule type" value="Genomic_DNA"/>
</dbReference>
<gene>
    <name evidence="14" type="ORF">HL667_32835</name>
</gene>
<evidence type="ECO:0000259" key="13">
    <source>
        <dbReference type="Pfam" id="PF17837"/>
    </source>
</evidence>
<protein>
    <recommendedName>
        <fullName evidence="5">Enterobactin synthase component D</fullName>
    </recommendedName>
    <alternativeName>
        <fullName evidence="8">4'-phosphopantetheinyl transferase EntD</fullName>
    </alternativeName>
    <alternativeName>
        <fullName evidence="9">Enterochelin synthase D</fullName>
    </alternativeName>
</protein>
<keyword evidence="6 14" id="KW-0808">Transferase</keyword>
<dbReference type="PANTHER" id="PTHR38096">
    <property type="entry name" value="ENTEROBACTIN SYNTHASE COMPONENT D"/>
    <property type="match status" value="1"/>
</dbReference>
<evidence type="ECO:0000256" key="9">
    <source>
        <dbReference type="ARBA" id="ARBA00031996"/>
    </source>
</evidence>
<evidence type="ECO:0000256" key="3">
    <source>
        <dbReference type="ARBA" id="ARBA00008342"/>
    </source>
</evidence>
<dbReference type="Proteomes" id="UP000886476">
    <property type="component" value="Unassembled WGS sequence"/>
</dbReference>
<dbReference type="Pfam" id="PF01648">
    <property type="entry name" value="ACPS"/>
    <property type="match status" value="1"/>
</dbReference>
<proteinExistence type="inferred from homology"/>
<comment type="function">
    <text evidence="1">Involved in the biosynthesis of the siderophore enterobactin (enterochelin), which is a macrocyclic trimeric lactone of N-(2,3-dihydroxybenzoyl)-serine. The serine trilactone serves as a scaffolding for the three catechol functionalities that provide hexadentate coordination for the tightly ligated iron(2+) atoms. Plays an essential role in the assembly of the enterobactin by catalyzing the transfer of the 4'-phosphopantetheine (Ppant) moiety from coenzyme A to the apo-domains of both EntB (ArCP domain) and EntF (PCP domain) to yield their holo-forms which make them competent for the activation of 2,3-dihydroxybenzoate (DHB) and L-serine, respectively.</text>
</comment>
<accession>A0ABX2CR57</accession>
<keyword evidence="7" id="KW-0259">Enterobactin biosynthesis</keyword>
<dbReference type="InterPro" id="IPR037143">
    <property type="entry name" value="4-PPantetheinyl_Trfase_dom_sf"/>
</dbReference>
<feature type="domain" description="4'-phosphopantetheinyl transferase N-terminal" evidence="13">
    <location>
        <begin position="29"/>
        <end position="96"/>
    </location>
</feature>